<sequence>MDSFLDSIKHSVVEGLKNLALEALHLNDEQQQEDNNADDPRPRPRPAAAPPAAPSRSDMNPLLVEATTAGIQLGSKSRKLDMKAGIMDQEVVVQFRSRTMRGGDHLRLQTLGLRYLLASSHWVSYLLGGFAGNLLSLSFS</sequence>
<evidence type="ECO:0000313" key="2">
    <source>
        <dbReference type="EMBL" id="CAK9262435.1"/>
    </source>
</evidence>
<name>A0ABP0WA63_9BRYO</name>
<feature type="region of interest" description="Disordered" evidence="1">
    <location>
        <begin position="28"/>
        <end position="61"/>
    </location>
</feature>
<gene>
    <name evidence="2" type="ORF">CSSPJE1EN1_LOCUS7913</name>
</gene>
<dbReference type="EMBL" id="OZ020110">
    <property type="protein sequence ID" value="CAK9262435.1"/>
    <property type="molecule type" value="Genomic_DNA"/>
</dbReference>
<organism evidence="2 3">
    <name type="scientific">Sphagnum jensenii</name>
    <dbReference type="NCBI Taxonomy" id="128206"/>
    <lineage>
        <taxon>Eukaryota</taxon>
        <taxon>Viridiplantae</taxon>
        <taxon>Streptophyta</taxon>
        <taxon>Embryophyta</taxon>
        <taxon>Bryophyta</taxon>
        <taxon>Sphagnophytina</taxon>
        <taxon>Sphagnopsida</taxon>
        <taxon>Sphagnales</taxon>
        <taxon>Sphagnaceae</taxon>
        <taxon>Sphagnum</taxon>
    </lineage>
</organism>
<accession>A0ABP0WA63</accession>
<protein>
    <submittedName>
        <fullName evidence="2">Uncharacterized protein</fullName>
    </submittedName>
</protein>
<evidence type="ECO:0000256" key="1">
    <source>
        <dbReference type="SAM" id="MobiDB-lite"/>
    </source>
</evidence>
<proteinExistence type="predicted"/>
<keyword evidence="3" id="KW-1185">Reference proteome</keyword>
<evidence type="ECO:0000313" key="3">
    <source>
        <dbReference type="Proteomes" id="UP001497444"/>
    </source>
</evidence>
<reference evidence="2" key="1">
    <citation type="submission" date="2024-02" db="EMBL/GenBank/DDBJ databases">
        <authorList>
            <consortium name="ELIXIR-Norway"/>
            <consortium name="Elixir Norway"/>
        </authorList>
    </citation>
    <scope>NUCLEOTIDE SEQUENCE</scope>
</reference>
<dbReference type="Proteomes" id="UP001497444">
    <property type="component" value="Chromosome 15"/>
</dbReference>